<evidence type="ECO:0000313" key="1">
    <source>
        <dbReference type="EMBL" id="KAF2891599.1"/>
    </source>
</evidence>
<comment type="caution">
    <text evidence="1">The sequence shown here is derived from an EMBL/GenBank/DDBJ whole genome shotgun (WGS) entry which is preliminary data.</text>
</comment>
<sequence>MALEDTRLFCPIINFLGSLKTLVENVAENEPSKVKTGVWCVDKQEAFNSSMGDRTKIGVVSGKSVAAPEGHFSDSPHPDEIILHDLDFSLNVAFEADLSSDEDKEEMLSVRSQVVKGRPGDHPELVYGLLDVSK</sequence>
<dbReference type="EMBL" id="VTPC01027388">
    <property type="protein sequence ID" value="KAF2891599.1"/>
    <property type="molecule type" value="Genomic_DNA"/>
</dbReference>
<name>A0A8K0G9W7_IGNLU</name>
<reference evidence="1" key="1">
    <citation type="submission" date="2019-08" db="EMBL/GenBank/DDBJ databases">
        <title>The genome of the North American firefly Photinus pyralis.</title>
        <authorList>
            <consortium name="Photinus pyralis genome working group"/>
            <person name="Fallon T.R."/>
            <person name="Sander Lower S.E."/>
            <person name="Weng J.-K."/>
        </authorList>
    </citation>
    <scope>NUCLEOTIDE SEQUENCE</scope>
    <source>
        <strain evidence="1">TRF0915ILg1</strain>
        <tissue evidence="1">Whole body</tissue>
    </source>
</reference>
<dbReference type="Proteomes" id="UP000801492">
    <property type="component" value="Unassembled WGS sequence"/>
</dbReference>
<accession>A0A8K0G9W7</accession>
<protein>
    <submittedName>
        <fullName evidence="1">Uncharacterized protein</fullName>
    </submittedName>
</protein>
<proteinExistence type="predicted"/>
<keyword evidence="2" id="KW-1185">Reference proteome</keyword>
<evidence type="ECO:0000313" key="2">
    <source>
        <dbReference type="Proteomes" id="UP000801492"/>
    </source>
</evidence>
<organism evidence="1 2">
    <name type="scientific">Ignelater luminosus</name>
    <name type="common">Cucubano</name>
    <name type="synonym">Pyrophorus luminosus</name>
    <dbReference type="NCBI Taxonomy" id="2038154"/>
    <lineage>
        <taxon>Eukaryota</taxon>
        <taxon>Metazoa</taxon>
        <taxon>Ecdysozoa</taxon>
        <taxon>Arthropoda</taxon>
        <taxon>Hexapoda</taxon>
        <taxon>Insecta</taxon>
        <taxon>Pterygota</taxon>
        <taxon>Neoptera</taxon>
        <taxon>Endopterygota</taxon>
        <taxon>Coleoptera</taxon>
        <taxon>Polyphaga</taxon>
        <taxon>Elateriformia</taxon>
        <taxon>Elateroidea</taxon>
        <taxon>Elateridae</taxon>
        <taxon>Agrypninae</taxon>
        <taxon>Pyrophorini</taxon>
        <taxon>Ignelater</taxon>
    </lineage>
</organism>
<gene>
    <name evidence="1" type="ORF">ILUMI_14574</name>
</gene>
<dbReference type="AlphaFoldDB" id="A0A8K0G9W7"/>